<evidence type="ECO:0000313" key="3">
    <source>
        <dbReference type="EMBL" id="PYE85676.1"/>
    </source>
</evidence>
<dbReference type="SUPFAM" id="SSF110395">
    <property type="entry name" value="CutC-like"/>
    <property type="match status" value="1"/>
</dbReference>
<evidence type="ECO:0000256" key="2">
    <source>
        <dbReference type="HAMAP-Rule" id="MF_00795"/>
    </source>
</evidence>
<name>A0A318SZ42_9RHOB</name>
<keyword evidence="2" id="KW-0963">Cytoplasm</keyword>
<dbReference type="EMBL" id="QJTE01000001">
    <property type="protein sequence ID" value="PYE85676.1"/>
    <property type="molecule type" value="Genomic_DNA"/>
</dbReference>
<accession>A0A318SZ42</accession>
<dbReference type="Gene3D" id="3.20.20.380">
    <property type="entry name" value="Copper homeostasis (CutC) domain"/>
    <property type="match status" value="1"/>
</dbReference>
<keyword evidence="4" id="KW-1185">Reference proteome</keyword>
<sequence>MAAALEICVDTPDGLAAALAGGADRIELCSALALGGLTPSAGLVAAAAGAGVPVRAMIRPRAGGFVLSPADLEVSLGDLRAMRAAGLEGVVLGAARADGSLDTEALARLREAAGPMAATLHRVFDLTPDPEAALEQAIDLGFDCILTSGQAPSAPAGAALIARLTERAQGRIAIMAGGGVTAQAAPALIETGAAWLHASCKGDDETAPALMALGAPARTDAARIEALRRAMTTTEAGVPA</sequence>
<organism evidence="3 4">
    <name type="scientific">Pseudoroseicyclus aestuarii</name>
    <dbReference type="NCBI Taxonomy" id="1795041"/>
    <lineage>
        <taxon>Bacteria</taxon>
        <taxon>Pseudomonadati</taxon>
        <taxon>Pseudomonadota</taxon>
        <taxon>Alphaproteobacteria</taxon>
        <taxon>Rhodobacterales</taxon>
        <taxon>Paracoccaceae</taxon>
        <taxon>Pseudoroseicyclus</taxon>
    </lineage>
</organism>
<dbReference type="AlphaFoldDB" id="A0A318SZ42"/>
<comment type="caution">
    <text evidence="3">The sequence shown here is derived from an EMBL/GenBank/DDBJ whole genome shotgun (WGS) entry which is preliminary data.</text>
</comment>
<dbReference type="OrthoDB" id="9815677at2"/>
<proteinExistence type="inferred from homology"/>
<dbReference type="PANTHER" id="PTHR12598">
    <property type="entry name" value="COPPER HOMEOSTASIS PROTEIN CUTC"/>
    <property type="match status" value="1"/>
</dbReference>
<comment type="caution">
    <text evidence="2">Once thought to be involved in copper homeostasis, experiments in E.coli have shown this is not the case.</text>
</comment>
<comment type="subcellular location">
    <subcellularLocation>
        <location evidence="2">Cytoplasm</location>
    </subcellularLocation>
</comment>
<protein>
    <recommendedName>
        <fullName evidence="2">PF03932 family protein CutC</fullName>
    </recommendedName>
</protein>
<evidence type="ECO:0000313" key="4">
    <source>
        <dbReference type="Proteomes" id="UP000248311"/>
    </source>
</evidence>
<evidence type="ECO:0000256" key="1">
    <source>
        <dbReference type="ARBA" id="ARBA00007768"/>
    </source>
</evidence>
<dbReference type="Proteomes" id="UP000248311">
    <property type="component" value="Unassembled WGS sequence"/>
</dbReference>
<comment type="similarity">
    <text evidence="1 2">Belongs to the CutC family.</text>
</comment>
<reference evidence="3 4" key="1">
    <citation type="submission" date="2018-06" db="EMBL/GenBank/DDBJ databases">
        <title>Genomic Encyclopedia of Type Strains, Phase III (KMG-III): the genomes of soil and plant-associated and newly described type strains.</title>
        <authorList>
            <person name="Whitman W."/>
        </authorList>
    </citation>
    <scope>NUCLEOTIDE SEQUENCE [LARGE SCALE GENOMIC DNA]</scope>
    <source>
        <strain evidence="3 4">CECT 9025</strain>
    </source>
</reference>
<dbReference type="GO" id="GO:0005507">
    <property type="term" value="F:copper ion binding"/>
    <property type="evidence" value="ECO:0007669"/>
    <property type="project" value="TreeGrafter"/>
</dbReference>
<gene>
    <name evidence="2" type="primary">cutC</name>
    <name evidence="3" type="ORF">DFP88_101345</name>
</gene>
<dbReference type="PANTHER" id="PTHR12598:SF0">
    <property type="entry name" value="COPPER HOMEOSTASIS PROTEIN CUTC HOMOLOG"/>
    <property type="match status" value="1"/>
</dbReference>
<dbReference type="RefSeq" id="WP_110812710.1">
    <property type="nucleotide sequence ID" value="NZ_QJTE01000001.1"/>
</dbReference>
<dbReference type="InterPro" id="IPR005627">
    <property type="entry name" value="CutC-like"/>
</dbReference>
<dbReference type="HAMAP" id="MF_00795">
    <property type="entry name" value="CutC"/>
    <property type="match status" value="1"/>
</dbReference>
<dbReference type="GO" id="GO:0005737">
    <property type="term" value="C:cytoplasm"/>
    <property type="evidence" value="ECO:0007669"/>
    <property type="project" value="UniProtKB-SubCell"/>
</dbReference>
<dbReference type="Pfam" id="PF03932">
    <property type="entry name" value="CutC"/>
    <property type="match status" value="1"/>
</dbReference>
<dbReference type="InterPro" id="IPR036822">
    <property type="entry name" value="CutC-like_dom_sf"/>
</dbReference>